<keyword evidence="2" id="KW-1185">Reference proteome</keyword>
<organism evidence="1 2">
    <name type="scientific">Natronospira elongata</name>
    <dbReference type="NCBI Taxonomy" id="3110268"/>
    <lineage>
        <taxon>Bacteria</taxon>
        <taxon>Pseudomonadati</taxon>
        <taxon>Pseudomonadota</taxon>
        <taxon>Gammaproteobacteria</taxon>
        <taxon>Natronospirales</taxon>
        <taxon>Natronospiraceae</taxon>
        <taxon>Natronospira</taxon>
    </lineage>
</organism>
<accession>A0AAP6MM25</accession>
<proteinExistence type="predicted"/>
<evidence type="ECO:0000313" key="2">
    <source>
        <dbReference type="Proteomes" id="UP001302316"/>
    </source>
</evidence>
<reference evidence="1 2" key="1">
    <citation type="submission" date="2023-12" db="EMBL/GenBank/DDBJ databases">
        <title>Whole-genome sequencing of halo(alkali)philic microorganisms from hypersaline lakes.</title>
        <authorList>
            <person name="Sorokin D.Y."/>
            <person name="Merkel A.Y."/>
            <person name="Messina E."/>
            <person name="Yakimov M."/>
        </authorList>
    </citation>
    <scope>NUCLEOTIDE SEQUENCE [LARGE SCALE GENOMIC DNA]</scope>
    <source>
        <strain evidence="1 2">AB-CW1</strain>
    </source>
</reference>
<dbReference type="Proteomes" id="UP001302316">
    <property type="component" value="Unassembled WGS sequence"/>
</dbReference>
<dbReference type="EMBL" id="JAYGII010000003">
    <property type="protein sequence ID" value="MEA5444761.1"/>
    <property type="molecule type" value="Genomic_DNA"/>
</dbReference>
<dbReference type="AlphaFoldDB" id="A0AAP6MM25"/>
<gene>
    <name evidence="1" type="primary">csb2</name>
    <name evidence="1" type="ORF">VCB98_02900</name>
</gene>
<dbReference type="RefSeq" id="WP_346050302.1">
    <property type="nucleotide sequence ID" value="NZ_JAYGII010000003.1"/>
</dbReference>
<dbReference type="InterPro" id="IPR019089">
    <property type="entry name" value="Cas_GSU0054"/>
</dbReference>
<name>A0AAP6MM25_9GAMM</name>
<evidence type="ECO:0000313" key="1">
    <source>
        <dbReference type="EMBL" id="MEA5444761.1"/>
    </source>
</evidence>
<dbReference type="NCBIfam" id="TIGR02165">
    <property type="entry name" value="cas5_6_GSU0054"/>
    <property type="match status" value="1"/>
</dbReference>
<sequence>MLAIKLTFPVGRYHATPWGRHVNEANVEWPPSPWRVIRSLIATWHRKGDKEAFPDDRLARLVERLAEQPPVYSLPEAVRAHSRHYMPVRDGKKDKPVLIFDAFVRLDPKSALIIAWPDLELEPPETELLDHLLPRLGFLGRAESWVEAVRVTDFPGEINCRPSELSVDMESGEALEPVRLITPTTAAEYQVWRPRMIAEHGLDRPKHKKAEKQLLATLPEQFLHALQCETGDLQAAGWSSPPGARFMTYQRPYGIFRPQPRARRQRQDDDKRITAARLVLWGKPQPRIEDAIRIGELCRIAAISRAGRLLGKDNVPPVLSGHGMEHNHRHGHAFYLPEDADRDGRIDHILVYAENGLSGAPLRALGELTRLWTDDGKEWQVTLEQFGPVDQLAGSSWLGRAREWSSVTPYLHPWFRKKRFGVEDQIRRECRERGIPEPEVTLLESPFEGPDQHPRRPVHFHRFRNSRKRIRQPDTRGQFVHLNFPEPVNGPLALGFGCHFGLGCFTPFHHASAARQEADQTCKDGA</sequence>
<comment type="caution">
    <text evidence="1">The sequence shown here is derived from an EMBL/GenBank/DDBJ whole genome shotgun (WGS) entry which is preliminary data.</text>
</comment>
<protein>
    <submittedName>
        <fullName evidence="1">Type I-U CRISPR-associated protein Csb2</fullName>
    </submittedName>
</protein>